<evidence type="ECO:0000313" key="6">
    <source>
        <dbReference type="Proteomes" id="UP000254330"/>
    </source>
</evidence>
<dbReference type="PANTHER" id="PTHR35936">
    <property type="entry name" value="MEMBRANE-BOUND LYTIC MUREIN TRANSGLYCOSYLASE F"/>
    <property type="match status" value="1"/>
</dbReference>
<reference evidence="4 6" key="1">
    <citation type="submission" date="2018-06" db="EMBL/GenBank/DDBJ databases">
        <authorList>
            <consortium name="Pathogen Informatics"/>
            <person name="Doyle S."/>
        </authorList>
    </citation>
    <scope>NUCLEOTIDE SEQUENCE [LARGE SCALE GENOMIC DNA]</scope>
    <source>
        <strain evidence="4 6">NCTC10597</strain>
    </source>
</reference>
<proteinExistence type="predicted"/>
<dbReference type="SMART" id="SM00079">
    <property type="entry name" value="PBPe"/>
    <property type="match status" value="1"/>
</dbReference>
<protein>
    <submittedName>
        <fullName evidence="5">Amino acid ABC transporter substrate-binding protein (PAAT family)</fullName>
    </submittedName>
    <submittedName>
        <fullName evidence="4">Sulfate starvation-induced protein 7</fullName>
    </submittedName>
</protein>
<dbReference type="GO" id="GO:0015276">
    <property type="term" value="F:ligand-gated monoatomic ion channel activity"/>
    <property type="evidence" value="ECO:0007669"/>
    <property type="project" value="InterPro"/>
</dbReference>
<accession>A0A8B4Q9U5</accession>
<evidence type="ECO:0000259" key="2">
    <source>
        <dbReference type="SMART" id="SM00062"/>
    </source>
</evidence>
<dbReference type="EMBL" id="SNZG01000027">
    <property type="protein sequence ID" value="TDR36020.1"/>
    <property type="molecule type" value="Genomic_DNA"/>
</dbReference>
<dbReference type="InterPro" id="IPR001320">
    <property type="entry name" value="Iontro_rcpt_C"/>
</dbReference>
<dbReference type="SUPFAM" id="SSF53850">
    <property type="entry name" value="Periplasmic binding protein-like II"/>
    <property type="match status" value="1"/>
</dbReference>
<organism evidence="4 6">
    <name type="scientific">Kurthia zopfii</name>
    <dbReference type="NCBI Taxonomy" id="1650"/>
    <lineage>
        <taxon>Bacteria</taxon>
        <taxon>Bacillati</taxon>
        <taxon>Bacillota</taxon>
        <taxon>Bacilli</taxon>
        <taxon>Bacillales</taxon>
        <taxon>Caryophanaceae</taxon>
        <taxon>Kurthia</taxon>
    </lineage>
</organism>
<evidence type="ECO:0000256" key="1">
    <source>
        <dbReference type="ARBA" id="ARBA00022729"/>
    </source>
</evidence>
<reference evidence="5 7" key="2">
    <citation type="submission" date="2019-03" db="EMBL/GenBank/DDBJ databases">
        <title>Genomic Encyclopedia of Type Strains, Phase IV (KMG-IV): sequencing the most valuable type-strain genomes for metagenomic binning, comparative biology and taxonomic classification.</title>
        <authorList>
            <person name="Goeker M."/>
        </authorList>
    </citation>
    <scope>NUCLEOTIDE SEQUENCE [LARGE SCALE GENOMIC DNA]</scope>
    <source>
        <strain evidence="5 7">DSM 20580</strain>
    </source>
</reference>
<sequence>MTKGTYTMKKFGVMLVFLLALTGILAGCGNDSKSGADKKEVIIGVDDQFAPMGFRDDKNELVGFDIDYATAAAKEMGYTVKFQPIDWSTKEAELQSGRIDLIWNGYTITDDRKEKVLFTKPYLENAQVVVTKADSKIAKLDDLKGKKLGLQSQSSASEALNANPIKKDVKDVSEYKDNVTALNDLKTGRTDAVIIDEVVIDYYMKKEKDSFKVLDESLAPEQYGVGVKKDNKDLLEKLQKALDTMNENGTAEEISKKWFGESKVLK</sequence>
<dbReference type="GO" id="GO:0016020">
    <property type="term" value="C:membrane"/>
    <property type="evidence" value="ECO:0007669"/>
    <property type="project" value="InterPro"/>
</dbReference>
<keyword evidence="1" id="KW-0732">Signal</keyword>
<dbReference type="AlphaFoldDB" id="A0A8B4Q9U5"/>
<dbReference type="EMBL" id="UGNP01000001">
    <property type="protein sequence ID" value="STX09462.1"/>
    <property type="molecule type" value="Genomic_DNA"/>
</dbReference>
<gene>
    <name evidence="4" type="primary">fliY</name>
    <name evidence="5" type="ORF">DFR61_12719</name>
    <name evidence="4" type="ORF">NCTC10597_01137</name>
</gene>
<name>A0A8B4Q9U5_9BACL</name>
<evidence type="ECO:0000313" key="7">
    <source>
        <dbReference type="Proteomes" id="UP000294641"/>
    </source>
</evidence>
<evidence type="ECO:0000313" key="5">
    <source>
        <dbReference type="EMBL" id="TDR36020.1"/>
    </source>
</evidence>
<feature type="domain" description="Ionotropic glutamate receptor C-terminal" evidence="3">
    <location>
        <begin position="40"/>
        <end position="261"/>
    </location>
</feature>
<dbReference type="Gene3D" id="3.40.190.10">
    <property type="entry name" value="Periplasmic binding protein-like II"/>
    <property type="match status" value="2"/>
</dbReference>
<dbReference type="PROSITE" id="PS51257">
    <property type="entry name" value="PROKAR_LIPOPROTEIN"/>
    <property type="match status" value="1"/>
</dbReference>
<dbReference type="Pfam" id="PF00497">
    <property type="entry name" value="SBP_bac_3"/>
    <property type="match status" value="1"/>
</dbReference>
<dbReference type="SMART" id="SM00062">
    <property type="entry name" value="PBPb"/>
    <property type="match status" value="1"/>
</dbReference>
<evidence type="ECO:0000313" key="4">
    <source>
        <dbReference type="EMBL" id="STX09462.1"/>
    </source>
</evidence>
<dbReference type="PANTHER" id="PTHR35936:SF34">
    <property type="entry name" value="ABC TRANSPORTER EXTRACELLULAR-BINDING PROTEIN YCKB-RELATED"/>
    <property type="match status" value="1"/>
</dbReference>
<keyword evidence="7" id="KW-1185">Reference proteome</keyword>
<dbReference type="CDD" id="cd00996">
    <property type="entry name" value="PBP2_AatB_like"/>
    <property type="match status" value="1"/>
</dbReference>
<comment type="caution">
    <text evidence="4">The sequence shown here is derived from an EMBL/GenBank/DDBJ whole genome shotgun (WGS) entry which is preliminary data.</text>
</comment>
<dbReference type="InterPro" id="IPR001638">
    <property type="entry name" value="Solute-binding_3/MltF_N"/>
</dbReference>
<dbReference type="Proteomes" id="UP000294641">
    <property type="component" value="Unassembled WGS sequence"/>
</dbReference>
<dbReference type="Proteomes" id="UP000254330">
    <property type="component" value="Unassembled WGS sequence"/>
</dbReference>
<feature type="domain" description="Solute-binding protein family 3/N-terminal" evidence="2">
    <location>
        <begin position="40"/>
        <end position="262"/>
    </location>
</feature>
<evidence type="ECO:0000259" key="3">
    <source>
        <dbReference type="SMART" id="SM00079"/>
    </source>
</evidence>